<keyword evidence="12" id="KW-1185">Reference proteome</keyword>
<name>A0ABW7F403_9BURK</name>
<dbReference type="Gene3D" id="3.20.20.80">
    <property type="entry name" value="Glycosidases"/>
    <property type="match status" value="1"/>
</dbReference>
<protein>
    <recommendedName>
        <fullName evidence="3">beta-galactosidase</fullName>
        <ecNumber evidence="3">3.2.1.23</ecNumber>
    </recommendedName>
</protein>
<evidence type="ECO:0000256" key="4">
    <source>
        <dbReference type="ARBA" id="ARBA00022801"/>
    </source>
</evidence>
<feature type="domain" description="Beta-galactosidase" evidence="10">
    <location>
        <begin position="566"/>
        <end position="630"/>
    </location>
</feature>
<evidence type="ECO:0000259" key="8">
    <source>
        <dbReference type="Pfam" id="PF02836"/>
    </source>
</evidence>
<dbReference type="EMBL" id="JBIGHV010000005">
    <property type="protein sequence ID" value="MFG6431373.1"/>
    <property type="molecule type" value="Genomic_DNA"/>
</dbReference>
<dbReference type="InterPro" id="IPR006101">
    <property type="entry name" value="Glyco_hydro_2"/>
</dbReference>
<dbReference type="InterPro" id="IPR032312">
    <property type="entry name" value="LacZ_4"/>
</dbReference>
<feature type="signal peptide" evidence="6">
    <location>
        <begin position="1"/>
        <end position="24"/>
    </location>
</feature>
<dbReference type="InterPro" id="IPR050347">
    <property type="entry name" value="Bact_Beta-galactosidase"/>
</dbReference>
<evidence type="ECO:0000256" key="5">
    <source>
        <dbReference type="ARBA" id="ARBA00023295"/>
    </source>
</evidence>
<dbReference type="EC" id="3.2.1.23" evidence="3"/>
<dbReference type="InterPro" id="IPR006103">
    <property type="entry name" value="Glyco_hydro_2_cat"/>
</dbReference>
<comment type="caution">
    <text evidence="11">The sequence shown here is derived from an EMBL/GenBank/DDBJ whole genome shotgun (WGS) entry which is preliminary data.</text>
</comment>
<evidence type="ECO:0000259" key="7">
    <source>
        <dbReference type="Pfam" id="PF00703"/>
    </source>
</evidence>
<evidence type="ECO:0000256" key="6">
    <source>
        <dbReference type="SAM" id="SignalP"/>
    </source>
</evidence>
<dbReference type="InterPro" id="IPR008979">
    <property type="entry name" value="Galactose-bd-like_sf"/>
</dbReference>
<dbReference type="Pfam" id="PF00703">
    <property type="entry name" value="Glyco_hydro_2"/>
    <property type="match status" value="1"/>
</dbReference>
<keyword evidence="5" id="KW-0326">Glycosidase</keyword>
<comment type="catalytic activity">
    <reaction evidence="1">
        <text>Hydrolysis of terminal non-reducing beta-D-galactose residues in beta-D-galactosides.</text>
        <dbReference type="EC" id="3.2.1.23"/>
    </reaction>
</comment>
<dbReference type="InterPro" id="IPR006102">
    <property type="entry name" value="Ig-like_GH2"/>
</dbReference>
<dbReference type="InterPro" id="IPR013783">
    <property type="entry name" value="Ig-like_fold"/>
</dbReference>
<dbReference type="RefSeq" id="WP_394480383.1">
    <property type="nucleotide sequence ID" value="NZ_JBIGHV010000005.1"/>
</dbReference>
<dbReference type="PANTHER" id="PTHR46323">
    <property type="entry name" value="BETA-GALACTOSIDASE"/>
    <property type="match status" value="1"/>
</dbReference>
<dbReference type="PROSITE" id="PS00608">
    <property type="entry name" value="GLYCOSYL_HYDROL_F2_2"/>
    <property type="match status" value="1"/>
</dbReference>
<gene>
    <name evidence="11" type="ORF">ACG00Y_15695</name>
</gene>
<dbReference type="Proteomes" id="UP001606210">
    <property type="component" value="Unassembled WGS sequence"/>
</dbReference>
<reference evidence="11 12" key="1">
    <citation type="submission" date="2024-08" db="EMBL/GenBank/DDBJ databases">
        <authorList>
            <person name="Lu H."/>
        </authorList>
    </citation>
    <scope>NUCLEOTIDE SEQUENCE [LARGE SCALE GENOMIC DNA]</scope>
    <source>
        <strain evidence="11 12">LYH14W</strain>
    </source>
</reference>
<dbReference type="GO" id="GO:0016787">
    <property type="term" value="F:hydrolase activity"/>
    <property type="evidence" value="ECO:0007669"/>
    <property type="project" value="UniProtKB-KW"/>
</dbReference>
<evidence type="ECO:0000256" key="2">
    <source>
        <dbReference type="ARBA" id="ARBA00007401"/>
    </source>
</evidence>
<dbReference type="SUPFAM" id="SSF51445">
    <property type="entry name" value="(Trans)glycosidases"/>
    <property type="match status" value="1"/>
</dbReference>
<comment type="similarity">
    <text evidence="2">Belongs to the glycosyl hydrolase 2 family.</text>
</comment>
<feature type="chain" id="PRO_5046874277" description="beta-galactosidase" evidence="6">
    <location>
        <begin position="25"/>
        <end position="1019"/>
    </location>
</feature>
<dbReference type="Pfam" id="PF16353">
    <property type="entry name" value="LacZ_4"/>
    <property type="match status" value="1"/>
</dbReference>
<dbReference type="SUPFAM" id="SSF49785">
    <property type="entry name" value="Galactose-binding domain-like"/>
    <property type="match status" value="1"/>
</dbReference>
<sequence>MNLRLLLRYLSAGLLGAMLTVAAAADAPRTETLMLSGTGPDDAVPWDFTIDGGRRAGEKARIPVPSNWQQHGFGQYQYGYDKGSRAAHTGTYRHRFAVPADWKGRNVRIVFDAAMTDTTVKVNGRLAGPVHQGAFNRFSHDVTALLKPGEDNDIEVQVSEASSNAATDLAERHGDYWVFGGIYRPVWLEAAPPESIAHVAIDAKASGELAAQVTLRAPRTVTRVAAQVRTLAGAAVGQPFTTAIPGGGAGLVRVQGRVPKPRLWSAEAPHLYLLDITLFAGDKPVHQQRERFGFRTFEVREGQGLYLNGQRILLKGVNRHSFRPETGRAVSRAQAFEDVRTIRALNMNAMRVAHYPPEKPFLEAADELGLYVINELSGWQKAHDTEVGRKLVRSLVERDVNHPSILFWSNGNEGGWNRELDRDFALYDPQARPVLHPWEPFSGIDTKHYPRYPDLQRRLAGPLLVMPTEFLHGLFDGGHGAGLDDYWQAITASPRGAGGFLWNLADEGIARTDQGGALDVFGSYGPDGLLGSRHEKEGSWYTVKAIWSPVQADAPKLDRVFDGRIQLRNGYDFTPLSDVRFRWEWLRFAGPQAAGRDDTVLASGELDGPKVAPHAAGALKLPLPAARAQADALRLTATRGGEQLWTWVWAVPGQPKLPQGERVGTPEVLKEGGAIRLVAGAASAQFDAATGLLTGLSRDGKLQPLSNGPRQVVARPKTAAEPAWVEPIAQGEGVYAFEQAALANVATVDLGRVEADGWAGFRLELSPDGQRWKTVYDGARAPRDGLTYIFPPQPVKAVRISRLSGTRQAPTVAKLKLAHEAERFALPAVGQPAVTTGVSRDAQTGRQLAWLEAPGAGGLERVRWTLDDSGELALDYAYTLDGAVLYHGIGFDRPLADVAAVRALVRGPSPVWNNRLRGPVLGVHDITVGGYFADPQWLRLPSNDGGGLTVHSAGVPFLQVGTRLADFPTTSVDFPASDLGFLHAIPGMGAKFQAADLTGPAGGPTVAAGRYAGRLLFKF</sequence>
<dbReference type="Gene3D" id="2.60.40.10">
    <property type="entry name" value="Immunoglobulins"/>
    <property type="match status" value="2"/>
</dbReference>
<dbReference type="InterPro" id="IPR006104">
    <property type="entry name" value="Glyco_hydro_2_N"/>
</dbReference>
<dbReference type="SUPFAM" id="SSF49303">
    <property type="entry name" value="beta-Galactosidase/glucuronidase domain"/>
    <property type="match status" value="2"/>
</dbReference>
<dbReference type="Gene3D" id="2.60.120.260">
    <property type="entry name" value="Galactose-binding domain-like"/>
    <property type="match status" value="1"/>
</dbReference>
<dbReference type="InterPro" id="IPR036156">
    <property type="entry name" value="Beta-gal/glucu_dom_sf"/>
</dbReference>
<keyword evidence="6" id="KW-0732">Signal</keyword>
<feature type="domain" description="Glycosyl hydrolases family 2 sugar binding" evidence="9">
    <location>
        <begin position="58"/>
        <end position="192"/>
    </location>
</feature>
<feature type="domain" description="Glycoside hydrolase family 2 immunoglobulin-like beta-sandwich" evidence="7">
    <location>
        <begin position="203"/>
        <end position="295"/>
    </location>
</feature>
<evidence type="ECO:0000313" key="11">
    <source>
        <dbReference type="EMBL" id="MFG6431373.1"/>
    </source>
</evidence>
<accession>A0ABW7F403</accession>
<feature type="domain" description="Glycoside hydrolase family 2 catalytic" evidence="8">
    <location>
        <begin position="298"/>
        <end position="420"/>
    </location>
</feature>
<keyword evidence="4 11" id="KW-0378">Hydrolase</keyword>
<dbReference type="PANTHER" id="PTHR46323:SF2">
    <property type="entry name" value="BETA-GALACTOSIDASE"/>
    <property type="match status" value="1"/>
</dbReference>
<dbReference type="InterPro" id="IPR023232">
    <property type="entry name" value="Glyco_hydro_2_AS"/>
</dbReference>
<evidence type="ECO:0000259" key="9">
    <source>
        <dbReference type="Pfam" id="PF02837"/>
    </source>
</evidence>
<evidence type="ECO:0000256" key="3">
    <source>
        <dbReference type="ARBA" id="ARBA00012756"/>
    </source>
</evidence>
<dbReference type="InterPro" id="IPR017853">
    <property type="entry name" value="GH"/>
</dbReference>
<dbReference type="Pfam" id="PF02836">
    <property type="entry name" value="Glyco_hydro_2_C"/>
    <property type="match status" value="1"/>
</dbReference>
<evidence type="ECO:0000256" key="1">
    <source>
        <dbReference type="ARBA" id="ARBA00001412"/>
    </source>
</evidence>
<proteinExistence type="inferred from homology"/>
<dbReference type="Pfam" id="PF02837">
    <property type="entry name" value="Glyco_hydro_2_N"/>
    <property type="match status" value="1"/>
</dbReference>
<evidence type="ECO:0000313" key="12">
    <source>
        <dbReference type="Proteomes" id="UP001606210"/>
    </source>
</evidence>
<evidence type="ECO:0000259" key="10">
    <source>
        <dbReference type="Pfam" id="PF16353"/>
    </source>
</evidence>
<dbReference type="PRINTS" id="PR00132">
    <property type="entry name" value="GLHYDRLASE2"/>
</dbReference>
<organism evidence="11 12">
    <name type="scientific">Pelomonas parva</name>
    <dbReference type="NCBI Taxonomy" id="3299032"/>
    <lineage>
        <taxon>Bacteria</taxon>
        <taxon>Pseudomonadati</taxon>
        <taxon>Pseudomonadota</taxon>
        <taxon>Betaproteobacteria</taxon>
        <taxon>Burkholderiales</taxon>
        <taxon>Sphaerotilaceae</taxon>
        <taxon>Roseateles</taxon>
    </lineage>
</organism>